<keyword evidence="4" id="KW-0540">Nuclease</keyword>
<dbReference type="FunFam" id="3.40.50.1010:FF:000025">
    <property type="entry name" value="DNA repair protein RAD2"/>
    <property type="match status" value="1"/>
</dbReference>
<comment type="similarity">
    <text evidence="3">Belongs to the XPG/RAD2 endonuclease family. XPG subfamily.</text>
</comment>
<dbReference type="InterPro" id="IPR008918">
    <property type="entry name" value="HhH2"/>
</dbReference>
<feature type="compositionally biased region" description="Basic and acidic residues" evidence="14">
    <location>
        <begin position="369"/>
        <end position="378"/>
    </location>
</feature>
<evidence type="ECO:0000256" key="4">
    <source>
        <dbReference type="ARBA" id="ARBA00022722"/>
    </source>
</evidence>
<protein>
    <submittedName>
        <fullName evidence="17">Similar to Saccharomyces cerevisiae YGR258C RAD2 Single-stranded DNA endonuclease, cleaves single-stranded DNA during nucleotide excision repair to excise damaged DNA</fullName>
    </submittedName>
</protein>
<dbReference type="PANTHER" id="PTHR16171">
    <property type="entry name" value="DNA REPAIR PROTEIN COMPLEMENTING XP-G CELLS-RELATED"/>
    <property type="match status" value="1"/>
</dbReference>
<evidence type="ECO:0000256" key="2">
    <source>
        <dbReference type="ARBA" id="ARBA00004123"/>
    </source>
</evidence>
<dbReference type="Proteomes" id="UP000242525">
    <property type="component" value="Unassembled WGS sequence"/>
</dbReference>
<dbReference type="GO" id="GO:0006289">
    <property type="term" value="P:nucleotide-excision repair"/>
    <property type="evidence" value="ECO:0007669"/>
    <property type="project" value="InterPro"/>
</dbReference>
<keyword evidence="6 17" id="KW-0255">Endonuclease</keyword>
<evidence type="ECO:0000256" key="1">
    <source>
        <dbReference type="ARBA" id="ARBA00001946"/>
    </source>
</evidence>
<dbReference type="STRING" id="1173061.A0A0J9XJW3"/>
<evidence type="ECO:0000256" key="12">
    <source>
        <dbReference type="ARBA" id="ARBA00038112"/>
    </source>
</evidence>
<organism evidence="17 18">
    <name type="scientific">Geotrichum candidum</name>
    <name type="common">Oospora lactis</name>
    <name type="synonym">Dipodascus geotrichum</name>
    <dbReference type="NCBI Taxonomy" id="1173061"/>
    <lineage>
        <taxon>Eukaryota</taxon>
        <taxon>Fungi</taxon>
        <taxon>Dikarya</taxon>
        <taxon>Ascomycota</taxon>
        <taxon>Saccharomycotina</taxon>
        <taxon>Dipodascomycetes</taxon>
        <taxon>Dipodascales</taxon>
        <taxon>Dipodascaceae</taxon>
        <taxon>Geotrichum</taxon>
    </lineage>
</organism>
<dbReference type="PRINTS" id="PR00066">
    <property type="entry name" value="XRODRMPGMNTG"/>
</dbReference>
<keyword evidence="18" id="KW-1185">Reference proteome</keyword>
<dbReference type="PROSITE" id="PS00842">
    <property type="entry name" value="XPG_2"/>
    <property type="match status" value="1"/>
</dbReference>
<dbReference type="InterPro" id="IPR006085">
    <property type="entry name" value="XPG_DNA_repair_N"/>
</dbReference>
<evidence type="ECO:0000256" key="9">
    <source>
        <dbReference type="ARBA" id="ARBA00022842"/>
    </source>
</evidence>
<sequence length="1035" mass="117916">MGVRGLWEVVAPVARPVKLEALASKRLAIDASIWIYQFLKAMRDGEGNVLRHAHIVGFFRRICKLLFFGIKPVFVFDGGAPALKKNTIMQRQQRRQFKEESAAKTATRLLAMRLHKQVAARKEGTSKKAKPATPDIDTTSGEVAYLDEVALPKNQRHSVVRADGGKRLTKYDQYSLPEVDQEELSKLMERNDPRLMTAEELDEYAEEFQTEMSGGLYDTSKIDFNSEDFKSLPITTQYQLLNTARLRSRLRMGYTKEQLEQLFPDKLEFSKFQINRVAQRNFLTQKVMNVVGMDDGTSGKSRRIAGSKDSEYMLQKNANGWTLALQNNEDGVVKIDVDETQVRRGDTKQPAQVDEDSDDDDDWETVPIENEKTKKESPELPEALQGFESQVLRNQLYDKLKQKAEGNKPKSSFFVFDEEPSNAHEAEASEKSKEQKSVLDFSDDDFDKDNFGSSIFSKNKPDDENKITDENDKKDTEKKKVEVLPPWFIKDRSKANNSEMKTSHDEQFLDDDELVPFDQLHREENLPVYASESENEGEKLNPVIINDSSDDSDLEEVEINPKTGSNIMVNTTATSDLPEPVAEDLKILDSNDITDSTIKRHSPSNQLKRSAVDDVESNEKSNDTRSPITEISEPIPPVLDIPEESTPSLLQEKSVDPIPPKYSEEHENELAEEDFKFAQQEEEELLERIEQENEENERFAQELNLENQMRTSEEFDLEINTLKEQARKDQRDSDEVTQAMVDEVQELLRRFGIPYITAPMEAEAQCAMLMELSLVDGIVTDDSDCFLFGGKRIFKNMFSQNKYVECYDATDLEREFGLDRSKYINLALLLGSDYTDGVTGIGPVTAMEILAEFDGGDSLAKFKEWWEKVQLTTGQRSDEVVTEFKRKFKKSSATKIFLPDKFPDPDVREAYLHPEVDSDATPFEWGTPDLDSIRTFMKQMVGWKEDRTDQVLVPVIKDMNRKIQEAKQSTINDFFLKVPTATKHTGSAKSSRMKRAMERLGEKHKTQGTKKRALDGNGSGADNAGNSKHRKITEN</sequence>
<evidence type="ECO:0000259" key="16">
    <source>
        <dbReference type="SMART" id="SM00485"/>
    </source>
</evidence>
<dbReference type="Gene3D" id="3.40.50.1010">
    <property type="entry name" value="5'-nuclease"/>
    <property type="match status" value="2"/>
</dbReference>
<feature type="compositionally biased region" description="Basic and acidic residues" evidence="14">
    <location>
        <begin position="421"/>
        <end position="437"/>
    </location>
</feature>
<evidence type="ECO:0000313" key="17">
    <source>
        <dbReference type="EMBL" id="CDO57297.1"/>
    </source>
</evidence>
<comment type="similarity">
    <text evidence="12">Belongs to the XPG/RAD2 endonuclease family. GEN subfamily.</text>
</comment>
<dbReference type="InterPro" id="IPR019974">
    <property type="entry name" value="XPG_CS"/>
</dbReference>
<evidence type="ECO:0000256" key="14">
    <source>
        <dbReference type="SAM" id="MobiDB-lite"/>
    </source>
</evidence>
<dbReference type="PANTHER" id="PTHR16171:SF7">
    <property type="entry name" value="DNA REPAIR PROTEIN RAD2"/>
    <property type="match status" value="1"/>
</dbReference>
<dbReference type="GO" id="GO:0048256">
    <property type="term" value="F:flap endonuclease activity"/>
    <property type="evidence" value="ECO:0007669"/>
    <property type="project" value="UniProtKB-ARBA"/>
</dbReference>
<feature type="compositionally biased region" description="Polar residues" evidence="14">
    <location>
        <begin position="562"/>
        <end position="575"/>
    </location>
</feature>
<evidence type="ECO:0000256" key="5">
    <source>
        <dbReference type="ARBA" id="ARBA00022723"/>
    </source>
</evidence>
<evidence type="ECO:0000256" key="13">
    <source>
        <dbReference type="ARBA" id="ARBA00053135"/>
    </source>
</evidence>
<dbReference type="Pfam" id="PF00752">
    <property type="entry name" value="XPG_N"/>
    <property type="match status" value="1"/>
</dbReference>
<evidence type="ECO:0000256" key="7">
    <source>
        <dbReference type="ARBA" id="ARBA00022763"/>
    </source>
</evidence>
<gene>
    <name evidence="17" type="ORF">BN980_GECA20s00714g</name>
</gene>
<dbReference type="PROSITE" id="PS00841">
    <property type="entry name" value="XPG_1"/>
    <property type="match status" value="1"/>
</dbReference>
<feature type="compositionally biased region" description="Acidic residues" evidence="14">
    <location>
        <begin position="353"/>
        <end position="364"/>
    </location>
</feature>
<evidence type="ECO:0000256" key="3">
    <source>
        <dbReference type="ARBA" id="ARBA00005283"/>
    </source>
</evidence>
<feature type="region of interest" description="Disordered" evidence="14">
    <location>
        <begin position="402"/>
        <end position="510"/>
    </location>
</feature>
<dbReference type="SMART" id="SM00485">
    <property type="entry name" value="XPGN"/>
    <property type="match status" value="1"/>
</dbReference>
<dbReference type="FunFam" id="3.40.50.1010:FF:000061">
    <property type="entry name" value="Single-stranded DNA endonuclease (Eurofung)"/>
    <property type="match status" value="1"/>
</dbReference>
<feature type="region of interest" description="Disordered" evidence="14">
    <location>
        <begin position="983"/>
        <end position="1035"/>
    </location>
</feature>
<proteinExistence type="inferred from homology"/>
<evidence type="ECO:0000256" key="11">
    <source>
        <dbReference type="ARBA" id="ARBA00023242"/>
    </source>
</evidence>
<comment type="function">
    <text evidence="13">Single-stranded DNA endonuclease involved in excision repair of DNA damaged with UV light, bulky adducts, or cross-linking agents. Essential for the incision step of excision-repair.</text>
</comment>
<name>A0A0J9XJW3_GEOCN</name>
<comment type="cofactor">
    <cofactor evidence="1">
        <name>Mg(2+)</name>
        <dbReference type="ChEBI" id="CHEBI:18420"/>
    </cofactor>
</comment>
<feature type="domain" description="XPG N-terminal" evidence="16">
    <location>
        <begin position="1"/>
        <end position="98"/>
    </location>
</feature>
<evidence type="ECO:0000256" key="10">
    <source>
        <dbReference type="ARBA" id="ARBA00023204"/>
    </source>
</evidence>
<feature type="domain" description="XPG-I" evidence="15">
    <location>
        <begin position="749"/>
        <end position="818"/>
    </location>
</feature>
<dbReference type="OrthoDB" id="31113at2759"/>
<dbReference type="InterPro" id="IPR001044">
    <property type="entry name" value="XPG/Rad2_eukaryotes"/>
</dbReference>
<keyword evidence="7" id="KW-0227">DNA damage</keyword>
<dbReference type="GO" id="GO:0046872">
    <property type="term" value="F:metal ion binding"/>
    <property type="evidence" value="ECO:0007669"/>
    <property type="project" value="UniProtKB-KW"/>
</dbReference>
<dbReference type="InterPro" id="IPR029060">
    <property type="entry name" value="PIN-like_dom_sf"/>
</dbReference>
<evidence type="ECO:0000256" key="6">
    <source>
        <dbReference type="ARBA" id="ARBA00022759"/>
    </source>
</evidence>
<dbReference type="InterPro" id="IPR006084">
    <property type="entry name" value="XPG/Rad2"/>
</dbReference>
<dbReference type="GO" id="GO:0005634">
    <property type="term" value="C:nucleus"/>
    <property type="evidence" value="ECO:0007669"/>
    <property type="project" value="UniProtKB-SubCell"/>
</dbReference>
<dbReference type="InterPro" id="IPR036279">
    <property type="entry name" value="5-3_exonuclease_C_sf"/>
</dbReference>
<feature type="region of interest" description="Disordered" evidence="14">
    <location>
        <begin position="528"/>
        <end position="669"/>
    </location>
</feature>
<dbReference type="FunFam" id="1.10.150.20:FF:000030">
    <property type="entry name" value="Flap endonuclease GEN-like 1"/>
    <property type="match status" value="1"/>
</dbReference>
<evidence type="ECO:0000256" key="8">
    <source>
        <dbReference type="ARBA" id="ARBA00022801"/>
    </source>
</evidence>
<dbReference type="Gene3D" id="1.10.150.20">
    <property type="entry name" value="5' to 3' exonuclease, C-terminal subdomain"/>
    <property type="match status" value="1"/>
</dbReference>
<keyword evidence="10" id="KW-0234">DNA repair</keyword>
<feature type="compositionally biased region" description="Basic and acidic residues" evidence="14">
    <location>
        <begin position="459"/>
        <end position="482"/>
    </location>
</feature>
<keyword evidence="11" id="KW-0539">Nucleus</keyword>
<dbReference type="EMBL" id="CCBN010000020">
    <property type="protein sequence ID" value="CDO57297.1"/>
    <property type="molecule type" value="Genomic_DNA"/>
</dbReference>
<keyword evidence="9" id="KW-0460">Magnesium</keyword>
<comment type="subcellular location">
    <subcellularLocation>
        <location evidence="2">Nucleus</location>
    </subcellularLocation>
</comment>
<feature type="region of interest" description="Disordered" evidence="14">
    <location>
        <begin position="341"/>
        <end position="382"/>
    </location>
</feature>
<dbReference type="CDD" id="cd09868">
    <property type="entry name" value="PIN_XPG_RAD2"/>
    <property type="match status" value="2"/>
</dbReference>
<comment type="caution">
    <text evidence="17">The sequence shown here is derived from an EMBL/GenBank/DDBJ whole genome shotgun (WGS) entry which is preliminary data.</text>
</comment>
<dbReference type="InterPro" id="IPR006086">
    <property type="entry name" value="XPG-I_dom"/>
</dbReference>
<dbReference type="PRINTS" id="PR00853">
    <property type="entry name" value="XPGRADSUPER"/>
</dbReference>
<keyword evidence="5" id="KW-0479">Metal-binding</keyword>
<dbReference type="CDD" id="cd09904">
    <property type="entry name" value="H3TH_XPG"/>
    <property type="match status" value="1"/>
</dbReference>
<evidence type="ECO:0000259" key="15">
    <source>
        <dbReference type="SMART" id="SM00484"/>
    </source>
</evidence>
<dbReference type="Pfam" id="PF00867">
    <property type="entry name" value="XPG_I"/>
    <property type="match status" value="1"/>
</dbReference>
<dbReference type="SUPFAM" id="SSF88723">
    <property type="entry name" value="PIN domain-like"/>
    <property type="match status" value="1"/>
</dbReference>
<feature type="compositionally biased region" description="Basic and acidic residues" evidence="14">
    <location>
        <begin position="995"/>
        <end position="1005"/>
    </location>
</feature>
<feature type="compositionally biased region" description="Acidic residues" evidence="14">
    <location>
        <begin position="548"/>
        <end position="558"/>
    </location>
</feature>
<accession>A0A0J9XJW3</accession>
<keyword evidence="8" id="KW-0378">Hydrolase</keyword>
<dbReference type="GO" id="GO:0003697">
    <property type="term" value="F:single-stranded DNA binding"/>
    <property type="evidence" value="ECO:0007669"/>
    <property type="project" value="InterPro"/>
</dbReference>
<reference evidence="17" key="1">
    <citation type="submission" date="2014-03" db="EMBL/GenBank/DDBJ databases">
        <authorList>
            <person name="Casaregola S."/>
        </authorList>
    </citation>
    <scope>NUCLEOTIDE SEQUENCE [LARGE SCALE GENOMIC DNA]</scope>
    <source>
        <strain evidence="17">CLIB 918</strain>
    </source>
</reference>
<dbReference type="SMART" id="SM00279">
    <property type="entry name" value="HhH2"/>
    <property type="match status" value="1"/>
</dbReference>
<evidence type="ECO:0000313" key="18">
    <source>
        <dbReference type="Proteomes" id="UP000242525"/>
    </source>
</evidence>
<dbReference type="SUPFAM" id="SSF47807">
    <property type="entry name" value="5' to 3' exonuclease, C-terminal subdomain"/>
    <property type="match status" value="1"/>
</dbReference>
<dbReference type="AlphaFoldDB" id="A0A0J9XJW3"/>
<dbReference type="SMART" id="SM00484">
    <property type="entry name" value="XPGI"/>
    <property type="match status" value="1"/>
</dbReference>